<dbReference type="InterPro" id="IPR001759">
    <property type="entry name" value="PTX_dom"/>
</dbReference>
<dbReference type="GO" id="GO:0005576">
    <property type="term" value="C:extracellular region"/>
    <property type="evidence" value="ECO:0007669"/>
    <property type="project" value="UniProtKB-SubCell"/>
</dbReference>
<evidence type="ECO:0000256" key="2">
    <source>
        <dbReference type="ARBA" id="ARBA00022486"/>
    </source>
</evidence>
<keyword evidence="6 10" id="KW-0106">Calcium</keyword>
<evidence type="ECO:0000256" key="7">
    <source>
        <dbReference type="ARBA" id="ARBA00023157"/>
    </source>
</evidence>
<keyword evidence="13" id="KW-1185">Reference proteome</keyword>
<dbReference type="OrthoDB" id="547680at2759"/>
<keyword evidence="7" id="KW-1015">Disulfide bond</keyword>
<evidence type="ECO:0000256" key="9">
    <source>
        <dbReference type="PROSITE-ProRule" id="PRU01172"/>
    </source>
</evidence>
<keyword evidence="4 10" id="KW-0479">Metal-binding</keyword>
<organism evidence="12 13">
    <name type="scientific">Aquarana catesbeiana</name>
    <name type="common">American bullfrog</name>
    <name type="synonym">Rana catesbeiana</name>
    <dbReference type="NCBI Taxonomy" id="8400"/>
    <lineage>
        <taxon>Eukaryota</taxon>
        <taxon>Metazoa</taxon>
        <taxon>Chordata</taxon>
        <taxon>Craniata</taxon>
        <taxon>Vertebrata</taxon>
        <taxon>Euteleostomi</taxon>
        <taxon>Amphibia</taxon>
        <taxon>Batrachia</taxon>
        <taxon>Anura</taxon>
        <taxon>Neobatrachia</taxon>
        <taxon>Ranoidea</taxon>
        <taxon>Ranidae</taxon>
        <taxon>Aquarana</taxon>
    </lineage>
</organism>
<dbReference type="GO" id="GO:0046872">
    <property type="term" value="F:metal ion binding"/>
    <property type="evidence" value="ECO:0007669"/>
    <property type="project" value="UniProtKB-KW"/>
</dbReference>
<comment type="subcellular location">
    <subcellularLocation>
        <location evidence="1 10">Secreted</location>
    </subcellularLocation>
</comment>
<comment type="subunit">
    <text evidence="10">Homopentamer. Pentaxin (or pentraxin) have a discoid arrangement of 5 non-covalently bound subunits.</text>
</comment>
<dbReference type="InterPro" id="IPR051005">
    <property type="entry name" value="Pentraxin_domain"/>
</dbReference>
<reference evidence="13" key="1">
    <citation type="journal article" date="2017" name="Nat. Commun.">
        <title>The North American bullfrog draft genome provides insight into hormonal regulation of long noncoding RNA.</title>
        <authorList>
            <person name="Hammond S.A."/>
            <person name="Warren R.L."/>
            <person name="Vandervalk B.P."/>
            <person name="Kucuk E."/>
            <person name="Khan H."/>
            <person name="Gibb E.A."/>
            <person name="Pandoh P."/>
            <person name="Kirk H."/>
            <person name="Zhao Y."/>
            <person name="Jones M."/>
            <person name="Mungall A.J."/>
            <person name="Coope R."/>
            <person name="Pleasance S."/>
            <person name="Moore R.A."/>
            <person name="Holt R.A."/>
            <person name="Round J.M."/>
            <person name="Ohora S."/>
            <person name="Walle B.V."/>
            <person name="Veldhoen N."/>
            <person name="Helbing C.C."/>
            <person name="Birol I."/>
        </authorList>
    </citation>
    <scope>NUCLEOTIDE SEQUENCE [LARGE SCALE GENOMIC DNA]</scope>
</reference>
<dbReference type="SUPFAM" id="SSF49899">
    <property type="entry name" value="Concanavalin A-like lectins/glucanases"/>
    <property type="match status" value="1"/>
</dbReference>
<feature type="chain" id="PRO_5013429503" description="Pentraxin family member" evidence="10">
    <location>
        <begin position="18"/>
        <end position="229"/>
    </location>
</feature>
<keyword evidence="3" id="KW-0964">Secreted</keyword>
<comment type="similarity">
    <text evidence="8 10">Belongs to the pentraxin family.</text>
</comment>
<dbReference type="Pfam" id="PF00354">
    <property type="entry name" value="Pentaxin"/>
    <property type="match status" value="1"/>
</dbReference>
<dbReference type="FunFam" id="2.60.120.200:FF:000070">
    <property type="entry name" value="Serum amyloid P-component"/>
    <property type="match status" value="1"/>
</dbReference>
<comment type="caution">
    <text evidence="9">Lacks conserved residue(s) required for the propagation of feature annotation.</text>
</comment>
<gene>
    <name evidence="12" type="ORF">AB205_0184060</name>
</gene>
<evidence type="ECO:0000313" key="13">
    <source>
        <dbReference type="Proteomes" id="UP000228934"/>
    </source>
</evidence>
<keyword evidence="2" id="KW-0011">Acute phase</keyword>
<evidence type="ECO:0000256" key="1">
    <source>
        <dbReference type="ARBA" id="ARBA00004613"/>
    </source>
</evidence>
<dbReference type="Gene3D" id="2.60.120.200">
    <property type="match status" value="1"/>
</dbReference>
<protein>
    <recommendedName>
        <fullName evidence="10">Pentraxin family member</fullName>
    </recommendedName>
</protein>
<feature type="domain" description="Pentraxin (PTX)" evidence="11">
    <location>
        <begin position="22"/>
        <end position="219"/>
    </location>
</feature>
<evidence type="ECO:0000256" key="8">
    <source>
        <dbReference type="ARBA" id="ARBA00038102"/>
    </source>
</evidence>
<dbReference type="InterPro" id="IPR030476">
    <property type="entry name" value="Pentaxin_CS"/>
</dbReference>
<evidence type="ECO:0000256" key="5">
    <source>
        <dbReference type="ARBA" id="ARBA00022729"/>
    </source>
</evidence>
<dbReference type="EMBL" id="KV931778">
    <property type="protein sequence ID" value="PIO32236.1"/>
    <property type="molecule type" value="Genomic_DNA"/>
</dbReference>
<feature type="signal peptide" evidence="10">
    <location>
        <begin position="1"/>
        <end position="17"/>
    </location>
</feature>
<evidence type="ECO:0000256" key="10">
    <source>
        <dbReference type="RuleBase" id="RU362112"/>
    </source>
</evidence>
<accession>A0A2G9RWD7</accession>
<dbReference type="PANTHER" id="PTHR45869">
    <property type="entry name" value="C-REACTIVE PROTEIN-RELATED"/>
    <property type="match status" value="1"/>
</dbReference>
<evidence type="ECO:0000259" key="11">
    <source>
        <dbReference type="PROSITE" id="PS51828"/>
    </source>
</evidence>
<dbReference type="PROSITE" id="PS51828">
    <property type="entry name" value="PTX_2"/>
    <property type="match status" value="1"/>
</dbReference>
<proteinExistence type="inferred from homology"/>
<dbReference type="PROSITE" id="PS00289">
    <property type="entry name" value="PTX_1"/>
    <property type="match status" value="1"/>
</dbReference>
<sequence length="229" mass="25668">MALCVMMILLVIPASLAQEDMKGKVFLFPKETNTDYVSLTPNITKPLEKVSVCLRSYTDLPGTCSLFSLATPGMEEAFYIADYSLSSTIYINGNSTRFITASESLVWRHICVTWDSDTGVVLLWINGKLYLRTVSTKGSSIAAETSIVLGQRQNTFEGQSFSLWPFVGEISDVHMWDYVLTPDELLQALHSNAQGNIINWNALRYKIKGGILVQPKFQCTYLNHYKPCN</sequence>
<dbReference type="GO" id="GO:0006953">
    <property type="term" value="P:acute-phase response"/>
    <property type="evidence" value="ECO:0007669"/>
    <property type="project" value="UniProtKB-KW"/>
</dbReference>
<evidence type="ECO:0000256" key="4">
    <source>
        <dbReference type="ARBA" id="ARBA00022723"/>
    </source>
</evidence>
<evidence type="ECO:0000313" key="12">
    <source>
        <dbReference type="EMBL" id="PIO32236.1"/>
    </source>
</evidence>
<keyword evidence="5 10" id="KW-0732">Signal</keyword>
<dbReference type="InterPro" id="IPR013320">
    <property type="entry name" value="ConA-like_dom_sf"/>
</dbReference>
<comment type="cofactor">
    <cofactor evidence="10">
        <name>Ca(2+)</name>
        <dbReference type="ChEBI" id="CHEBI:29108"/>
    </cofactor>
    <text evidence="10">Binds 2 calcium ions per subunit.</text>
</comment>
<evidence type="ECO:0000256" key="6">
    <source>
        <dbReference type="ARBA" id="ARBA00022837"/>
    </source>
</evidence>
<dbReference type="AlphaFoldDB" id="A0A2G9RWD7"/>
<dbReference type="SMART" id="SM00159">
    <property type="entry name" value="PTX"/>
    <property type="match status" value="1"/>
</dbReference>
<dbReference type="PRINTS" id="PR00895">
    <property type="entry name" value="PENTAXIN"/>
</dbReference>
<evidence type="ECO:0000256" key="3">
    <source>
        <dbReference type="ARBA" id="ARBA00022525"/>
    </source>
</evidence>
<dbReference type="Proteomes" id="UP000228934">
    <property type="component" value="Unassembled WGS sequence"/>
</dbReference>
<name>A0A2G9RWD7_AQUCT</name>
<dbReference type="PANTHER" id="PTHR45869:SF7">
    <property type="entry name" value="C-REACTIVE PROTEIN"/>
    <property type="match status" value="1"/>
</dbReference>